<reference evidence="2" key="2">
    <citation type="journal article" date="2014" name="Nat. Commun.">
        <title>The cavefish genome reveals candidate genes for eye loss.</title>
        <authorList>
            <person name="McGaugh S.E."/>
            <person name="Gross J.B."/>
            <person name="Aken B."/>
            <person name="Blin M."/>
            <person name="Borowsky R."/>
            <person name="Chalopin D."/>
            <person name="Hinaux H."/>
            <person name="Jeffery W.R."/>
            <person name="Keene A."/>
            <person name="Ma L."/>
            <person name="Minx P."/>
            <person name="Murphy D."/>
            <person name="O'Quin K.E."/>
            <person name="Retaux S."/>
            <person name="Rohner N."/>
            <person name="Searle S.M."/>
            <person name="Stahl B.A."/>
            <person name="Tabin C."/>
            <person name="Volff J.N."/>
            <person name="Yoshizawa M."/>
            <person name="Warren W.C."/>
        </authorList>
    </citation>
    <scope>NUCLEOTIDE SEQUENCE [LARGE SCALE GENOMIC DNA]</scope>
    <source>
        <strain evidence="2">female</strain>
    </source>
</reference>
<dbReference type="STRING" id="7994.ENSAMXP00000034355"/>
<reference evidence="1" key="3">
    <citation type="submission" date="2025-08" db="UniProtKB">
        <authorList>
            <consortium name="Ensembl"/>
        </authorList>
    </citation>
    <scope>IDENTIFICATION</scope>
</reference>
<dbReference type="InterPro" id="IPR027417">
    <property type="entry name" value="P-loop_NTPase"/>
</dbReference>
<dbReference type="Gene3D" id="3.40.50.300">
    <property type="entry name" value="P-loop containing nucleotide triphosphate hydrolases"/>
    <property type="match status" value="1"/>
</dbReference>
<dbReference type="Proteomes" id="UP000018467">
    <property type="component" value="Unassembled WGS sequence"/>
</dbReference>
<reference evidence="2" key="1">
    <citation type="submission" date="2013-03" db="EMBL/GenBank/DDBJ databases">
        <authorList>
            <person name="Jeffery W."/>
            <person name="Warren W."/>
            <person name="Wilson R.K."/>
        </authorList>
    </citation>
    <scope>NUCLEOTIDE SEQUENCE</scope>
    <source>
        <strain evidence="2">female</strain>
    </source>
</reference>
<sequence length="252" mass="29109">MHPWLQDPMIYSVKEFRPTYRGVKELRFLLCGPVGAGKSSMINTMKAIFHNKFIGWEAASDGYRKYNFGNAPFTFFDVMGMEEGVYKGVHPDDIINALKGHIPENYTFRENDPIDEDNRHYILNPTLTDQIHCLVCVIAADKISMMDEEVIQKMKTVRRAAYELKIPQVLFMTRVDKACTMSQNDLTKVYQSKKIKEKVSYFTCLLGFALNCIFPVKNYSEETKPDEKLNCLMLDAFTKTLDVADEFVNQYN</sequence>
<dbReference type="CDD" id="cd00882">
    <property type="entry name" value="Ras_like_GTPase"/>
    <property type="match status" value="1"/>
</dbReference>
<evidence type="ECO:0000313" key="1">
    <source>
        <dbReference type="Ensembl" id="ENSAMXP00000034355.1"/>
    </source>
</evidence>
<dbReference type="SUPFAM" id="SSF52540">
    <property type="entry name" value="P-loop containing nucleoside triphosphate hydrolases"/>
    <property type="match status" value="1"/>
</dbReference>
<dbReference type="GeneTree" id="ENSGT00940000160560"/>
<dbReference type="PANTHER" id="PTHR14241:SF1">
    <property type="entry name" value="INTERFERON-INDUCED PROTEIN 44-RELATED"/>
    <property type="match status" value="1"/>
</dbReference>
<dbReference type="PANTHER" id="PTHR14241">
    <property type="entry name" value="INTERFERON-INDUCED PROTEIN 44"/>
    <property type="match status" value="1"/>
</dbReference>
<protein>
    <recommendedName>
        <fullName evidence="3">G domain-containing protein</fullName>
    </recommendedName>
</protein>
<name>A0A3B1IXR6_ASTMX</name>
<proteinExistence type="predicted"/>
<accession>A0A3B1IXR6</accession>
<reference evidence="1" key="4">
    <citation type="submission" date="2025-09" db="UniProtKB">
        <authorList>
            <consortium name="Ensembl"/>
        </authorList>
    </citation>
    <scope>IDENTIFICATION</scope>
</reference>
<dbReference type="Ensembl" id="ENSAMXT00000053372.1">
    <property type="protein sequence ID" value="ENSAMXP00000034355.1"/>
    <property type="gene ID" value="ENSAMXG00000038063.1"/>
</dbReference>
<evidence type="ECO:0008006" key="3">
    <source>
        <dbReference type="Google" id="ProtNLM"/>
    </source>
</evidence>
<organism evidence="1 2">
    <name type="scientific">Astyanax mexicanus</name>
    <name type="common">Blind cave fish</name>
    <name type="synonym">Astyanax fasciatus mexicanus</name>
    <dbReference type="NCBI Taxonomy" id="7994"/>
    <lineage>
        <taxon>Eukaryota</taxon>
        <taxon>Metazoa</taxon>
        <taxon>Chordata</taxon>
        <taxon>Craniata</taxon>
        <taxon>Vertebrata</taxon>
        <taxon>Euteleostomi</taxon>
        <taxon>Actinopterygii</taxon>
        <taxon>Neopterygii</taxon>
        <taxon>Teleostei</taxon>
        <taxon>Ostariophysi</taxon>
        <taxon>Characiformes</taxon>
        <taxon>Characoidei</taxon>
        <taxon>Acestrorhamphidae</taxon>
        <taxon>Acestrorhamphinae</taxon>
        <taxon>Astyanax</taxon>
    </lineage>
</organism>
<dbReference type="InParanoid" id="A0A3B1IXR6"/>
<keyword evidence="2" id="KW-1185">Reference proteome</keyword>
<dbReference type="AlphaFoldDB" id="A0A3B1IXR6"/>
<dbReference type="GO" id="GO:0006955">
    <property type="term" value="P:immune response"/>
    <property type="evidence" value="ECO:0007669"/>
    <property type="project" value="TreeGrafter"/>
</dbReference>
<evidence type="ECO:0000313" key="2">
    <source>
        <dbReference type="Proteomes" id="UP000018467"/>
    </source>
</evidence>